<evidence type="ECO:0000313" key="4">
    <source>
        <dbReference type="Proteomes" id="UP001142291"/>
    </source>
</evidence>
<dbReference type="RefSeq" id="WP_204962484.1">
    <property type="nucleotide sequence ID" value="NZ_BAAAUR010000002.1"/>
</dbReference>
<reference evidence="3" key="2">
    <citation type="submission" date="2023-01" db="EMBL/GenBank/DDBJ databases">
        <authorList>
            <person name="Sun Q."/>
            <person name="Evtushenko L."/>
        </authorList>
    </citation>
    <scope>NUCLEOTIDE SEQUENCE</scope>
    <source>
        <strain evidence="3">VKM Ac-1940</strain>
    </source>
</reference>
<organism evidence="3 4">
    <name type="scientific">Microbacterium dextranolyticum</name>
    <dbReference type="NCBI Taxonomy" id="36806"/>
    <lineage>
        <taxon>Bacteria</taxon>
        <taxon>Bacillati</taxon>
        <taxon>Actinomycetota</taxon>
        <taxon>Actinomycetes</taxon>
        <taxon>Micrococcales</taxon>
        <taxon>Microbacteriaceae</taxon>
        <taxon>Microbacterium</taxon>
    </lineage>
</organism>
<dbReference type="Proteomes" id="UP001142291">
    <property type="component" value="Unassembled WGS sequence"/>
</dbReference>
<keyword evidence="2" id="KW-1133">Transmembrane helix</keyword>
<proteinExistence type="predicted"/>
<protein>
    <submittedName>
        <fullName evidence="3">Uncharacterized protein</fullName>
    </submittedName>
</protein>
<keyword evidence="2" id="KW-0472">Membrane</keyword>
<feature type="region of interest" description="Disordered" evidence="1">
    <location>
        <begin position="233"/>
        <end position="259"/>
    </location>
</feature>
<evidence type="ECO:0000256" key="1">
    <source>
        <dbReference type="SAM" id="MobiDB-lite"/>
    </source>
</evidence>
<dbReference type="EMBL" id="BSER01000001">
    <property type="protein sequence ID" value="GLJ93941.1"/>
    <property type="molecule type" value="Genomic_DNA"/>
</dbReference>
<evidence type="ECO:0000313" key="3">
    <source>
        <dbReference type="EMBL" id="GLJ93941.1"/>
    </source>
</evidence>
<evidence type="ECO:0000256" key="2">
    <source>
        <dbReference type="SAM" id="Phobius"/>
    </source>
</evidence>
<reference evidence="3" key="1">
    <citation type="journal article" date="2014" name="Int. J. Syst. Evol. Microbiol.">
        <title>Complete genome sequence of Corynebacterium casei LMG S-19264T (=DSM 44701T), isolated from a smear-ripened cheese.</title>
        <authorList>
            <consortium name="US DOE Joint Genome Institute (JGI-PGF)"/>
            <person name="Walter F."/>
            <person name="Albersmeier A."/>
            <person name="Kalinowski J."/>
            <person name="Ruckert C."/>
        </authorList>
    </citation>
    <scope>NUCLEOTIDE SEQUENCE</scope>
    <source>
        <strain evidence="3">VKM Ac-1940</strain>
    </source>
</reference>
<feature type="transmembrane region" description="Helical" evidence="2">
    <location>
        <begin position="47"/>
        <end position="69"/>
    </location>
</feature>
<name>A0A9W6HJK6_9MICO</name>
<dbReference type="Pfam" id="PF19865">
    <property type="entry name" value="DUF6338"/>
    <property type="match status" value="1"/>
</dbReference>
<keyword evidence="2" id="KW-0812">Transmembrane</keyword>
<feature type="transmembrane region" description="Helical" evidence="2">
    <location>
        <begin position="6"/>
        <end position="26"/>
    </location>
</feature>
<feature type="transmembrane region" description="Helical" evidence="2">
    <location>
        <begin position="94"/>
        <end position="115"/>
    </location>
</feature>
<dbReference type="InterPro" id="IPR045919">
    <property type="entry name" value="DUF6338"/>
</dbReference>
<comment type="caution">
    <text evidence="3">The sequence shown here is derived from an EMBL/GenBank/DDBJ whole genome shotgun (WGS) entry which is preliminary data.</text>
</comment>
<dbReference type="AlphaFoldDB" id="A0A9W6HJK6"/>
<keyword evidence="4" id="KW-1185">Reference proteome</keyword>
<accession>A0A9W6HJK6</accession>
<sequence length="259" mass="28674">MTLPNTLPQVLIFIAMLVPGITFVSVRTWYVGWRSPDYGAGSRILEALYVSAIFVIVYVGLGLAAFGLASEVTGMNNLGSFDHWASDGWRSTPAWWIGLVAVLLLVLVPGGIAILTSWSRTTVELQDDGTLKKVRKRVNRNQATPRAWDYAAYGADTERFVRIKTAAGLYIGGWYDSAGYVSTYPYERDIFIAHQWRMGTRGEFIEPLEDSLGVWVPITEACHVEWVAYRPDDPEADKPPVAGGDRPSEKAPTVGDDEK</sequence>
<gene>
    <name evidence="3" type="ORF">GCM10017591_00020</name>
</gene>